<organism evidence="1 2">
    <name type="scientific">Ascobolus immersus RN42</name>
    <dbReference type="NCBI Taxonomy" id="1160509"/>
    <lineage>
        <taxon>Eukaryota</taxon>
        <taxon>Fungi</taxon>
        <taxon>Dikarya</taxon>
        <taxon>Ascomycota</taxon>
        <taxon>Pezizomycotina</taxon>
        <taxon>Pezizomycetes</taxon>
        <taxon>Pezizales</taxon>
        <taxon>Ascobolaceae</taxon>
        <taxon>Ascobolus</taxon>
    </lineage>
</organism>
<dbReference type="AlphaFoldDB" id="A0A3N4IR04"/>
<evidence type="ECO:0000313" key="2">
    <source>
        <dbReference type="Proteomes" id="UP000275078"/>
    </source>
</evidence>
<evidence type="ECO:0000313" key="1">
    <source>
        <dbReference type="EMBL" id="RPA88226.1"/>
    </source>
</evidence>
<sequence>MDNYYRRVPSVPFSSPRHEPKGEPLFLAGHLANYQELASFLSDSVKSTKHIVDHIYKADLLGARVLPLKNDDAAHYGMMMIGQTTCPKDACGGIILMPEGFDKHAHPSDDKPFQHNWEHLDALFGPKFARIHTLIAFVYDERIFDPFPRTRPIHVTTYTYVGDKEQVDWDDCWDMERFELLRTIRANGNVQEDGEKQVGPRVVE</sequence>
<protein>
    <submittedName>
        <fullName evidence="1">Uncharacterized protein</fullName>
    </submittedName>
</protein>
<name>A0A3N4IR04_ASCIM</name>
<dbReference type="EMBL" id="ML119645">
    <property type="protein sequence ID" value="RPA88226.1"/>
    <property type="molecule type" value="Genomic_DNA"/>
</dbReference>
<keyword evidence="2" id="KW-1185">Reference proteome</keyword>
<dbReference type="Proteomes" id="UP000275078">
    <property type="component" value="Unassembled WGS sequence"/>
</dbReference>
<gene>
    <name evidence="1" type="ORF">BJ508DRAFT_4292</name>
</gene>
<proteinExistence type="predicted"/>
<reference evidence="1 2" key="1">
    <citation type="journal article" date="2018" name="Nat. Ecol. Evol.">
        <title>Pezizomycetes genomes reveal the molecular basis of ectomycorrhizal truffle lifestyle.</title>
        <authorList>
            <person name="Murat C."/>
            <person name="Payen T."/>
            <person name="Noel B."/>
            <person name="Kuo A."/>
            <person name="Morin E."/>
            <person name="Chen J."/>
            <person name="Kohler A."/>
            <person name="Krizsan K."/>
            <person name="Balestrini R."/>
            <person name="Da Silva C."/>
            <person name="Montanini B."/>
            <person name="Hainaut M."/>
            <person name="Levati E."/>
            <person name="Barry K.W."/>
            <person name="Belfiori B."/>
            <person name="Cichocki N."/>
            <person name="Clum A."/>
            <person name="Dockter R.B."/>
            <person name="Fauchery L."/>
            <person name="Guy J."/>
            <person name="Iotti M."/>
            <person name="Le Tacon F."/>
            <person name="Lindquist E.A."/>
            <person name="Lipzen A."/>
            <person name="Malagnac F."/>
            <person name="Mello A."/>
            <person name="Molinier V."/>
            <person name="Miyauchi S."/>
            <person name="Poulain J."/>
            <person name="Riccioni C."/>
            <person name="Rubini A."/>
            <person name="Sitrit Y."/>
            <person name="Splivallo R."/>
            <person name="Traeger S."/>
            <person name="Wang M."/>
            <person name="Zifcakova L."/>
            <person name="Wipf D."/>
            <person name="Zambonelli A."/>
            <person name="Paolocci F."/>
            <person name="Nowrousian M."/>
            <person name="Ottonello S."/>
            <person name="Baldrian P."/>
            <person name="Spatafora J.W."/>
            <person name="Henrissat B."/>
            <person name="Nagy L.G."/>
            <person name="Aury J.M."/>
            <person name="Wincker P."/>
            <person name="Grigoriev I.V."/>
            <person name="Bonfante P."/>
            <person name="Martin F.M."/>
        </authorList>
    </citation>
    <scope>NUCLEOTIDE SEQUENCE [LARGE SCALE GENOMIC DNA]</scope>
    <source>
        <strain evidence="1 2">RN42</strain>
    </source>
</reference>
<accession>A0A3N4IR04</accession>